<dbReference type="OrthoDB" id="3649946at2759"/>
<feature type="compositionally biased region" description="Basic and acidic residues" evidence="1">
    <location>
        <begin position="110"/>
        <end position="120"/>
    </location>
</feature>
<organism evidence="2 3">
    <name type="scientific">Zasmidium cellare ATCC 36951</name>
    <dbReference type="NCBI Taxonomy" id="1080233"/>
    <lineage>
        <taxon>Eukaryota</taxon>
        <taxon>Fungi</taxon>
        <taxon>Dikarya</taxon>
        <taxon>Ascomycota</taxon>
        <taxon>Pezizomycotina</taxon>
        <taxon>Dothideomycetes</taxon>
        <taxon>Dothideomycetidae</taxon>
        <taxon>Mycosphaerellales</taxon>
        <taxon>Mycosphaerellaceae</taxon>
        <taxon>Zasmidium</taxon>
    </lineage>
</organism>
<evidence type="ECO:0000313" key="2">
    <source>
        <dbReference type="EMBL" id="KAF2166955.1"/>
    </source>
</evidence>
<protein>
    <submittedName>
        <fullName evidence="2">Uncharacterized protein</fullName>
    </submittedName>
</protein>
<gene>
    <name evidence="2" type="ORF">M409DRAFT_23002</name>
</gene>
<sequence length="120" mass="12454">MSTKNNPGGPGTSSPWNAAGPAFAPNTNTLDRESMPSSQAEAARLKSAAVMAALKNGDKGEADRLMGKENKPQGQLIPRGSGDVKGWWKKRFGGGRKGDGDGESVASSGVEKERVVVEGK</sequence>
<reference evidence="2" key="1">
    <citation type="journal article" date="2020" name="Stud. Mycol.">
        <title>101 Dothideomycetes genomes: a test case for predicting lifestyles and emergence of pathogens.</title>
        <authorList>
            <person name="Haridas S."/>
            <person name="Albert R."/>
            <person name="Binder M."/>
            <person name="Bloem J."/>
            <person name="Labutti K."/>
            <person name="Salamov A."/>
            <person name="Andreopoulos B."/>
            <person name="Baker S."/>
            <person name="Barry K."/>
            <person name="Bills G."/>
            <person name="Bluhm B."/>
            <person name="Cannon C."/>
            <person name="Castanera R."/>
            <person name="Culley D."/>
            <person name="Daum C."/>
            <person name="Ezra D."/>
            <person name="Gonzalez J."/>
            <person name="Henrissat B."/>
            <person name="Kuo A."/>
            <person name="Liang C."/>
            <person name="Lipzen A."/>
            <person name="Lutzoni F."/>
            <person name="Magnuson J."/>
            <person name="Mondo S."/>
            <person name="Nolan M."/>
            <person name="Ohm R."/>
            <person name="Pangilinan J."/>
            <person name="Park H.-J."/>
            <person name="Ramirez L."/>
            <person name="Alfaro M."/>
            <person name="Sun H."/>
            <person name="Tritt A."/>
            <person name="Yoshinaga Y."/>
            <person name="Zwiers L.-H."/>
            <person name="Turgeon B."/>
            <person name="Goodwin S."/>
            <person name="Spatafora J."/>
            <person name="Crous P."/>
            <person name="Grigoriev I."/>
        </authorList>
    </citation>
    <scope>NUCLEOTIDE SEQUENCE</scope>
    <source>
        <strain evidence="2">ATCC 36951</strain>
    </source>
</reference>
<feature type="region of interest" description="Disordered" evidence="1">
    <location>
        <begin position="1"/>
        <end position="120"/>
    </location>
</feature>
<evidence type="ECO:0000313" key="3">
    <source>
        <dbReference type="Proteomes" id="UP000799537"/>
    </source>
</evidence>
<feature type="compositionally biased region" description="Polar residues" evidence="1">
    <location>
        <begin position="25"/>
        <end position="40"/>
    </location>
</feature>
<proteinExistence type="predicted"/>
<dbReference type="AlphaFoldDB" id="A0A6A6CIH8"/>
<keyword evidence="3" id="KW-1185">Reference proteome</keyword>
<name>A0A6A6CIH8_ZASCE</name>
<accession>A0A6A6CIH8</accession>
<dbReference type="Proteomes" id="UP000799537">
    <property type="component" value="Unassembled WGS sequence"/>
</dbReference>
<feature type="compositionally biased region" description="Basic and acidic residues" evidence="1">
    <location>
        <begin position="56"/>
        <end position="71"/>
    </location>
</feature>
<feature type="compositionally biased region" description="Polar residues" evidence="1">
    <location>
        <begin position="1"/>
        <end position="16"/>
    </location>
</feature>
<dbReference type="EMBL" id="ML993595">
    <property type="protein sequence ID" value="KAF2166955.1"/>
    <property type="molecule type" value="Genomic_DNA"/>
</dbReference>
<dbReference type="RefSeq" id="XP_033667844.1">
    <property type="nucleotide sequence ID" value="XM_033806592.1"/>
</dbReference>
<evidence type="ECO:0000256" key="1">
    <source>
        <dbReference type="SAM" id="MobiDB-lite"/>
    </source>
</evidence>
<dbReference type="GeneID" id="54559864"/>